<keyword evidence="1" id="KW-0812">Transmembrane</keyword>
<name>A0A1Z1MQR0_9FLOR</name>
<organism evidence="2">
    <name type="scientific">Taenioma perpusillum</name>
    <dbReference type="NCBI Taxonomy" id="210852"/>
    <lineage>
        <taxon>Eukaryota</taxon>
        <taxon>Rhodophyta</taxon>
        <taxon>Florideophyceae</taxon>
        <taxon>Rhodymeniophycidae</taxon>
        <taxon>Ceramiales</taxon>
        <taxon>Delesseriaceae</taxon>
        <taxon>Taenioma</taxon>
    </lineage>
</organism>
<accession>A0A1Z1MQR0</accession>
<dbReference type="SUPFAM" id="SSF48452">
    <property type="entry name" value="TPR-like"/>
    <property type="match status" value="1"/>
</dbReference>
<evidence type="ECO:0000313" key="2">
    <source>
        <dbReference type="EMBL" id="ARW68408.1"/>
    </source>
</evidence>
<dbReference type="InterPro" id="IPR011990">
    <property type="entry name" value="TPR-like_helical_dom_sf"/>
</dbReference>
<dbReference type="GeneID" id="33361638"/>
<dbReference type="AlphaFoldDB" id="A0A1Z1MQR0"/>
<dbReference type="Gene3D" id="1.25.40.10">
    <property type="entry name" value="Tetratricopeptide repeat domain"/>
    <property type="match status" value="1"/>
</dbReference>
<keyword evidence="1" id="KW-0472">Membrane</keyword>
<dbReference type="RefSeq" id="YP_009399011.1">
    <property type="nucleotide sequence ID" value="NC_035295.1"/>
</dbReference>
<reference evidence="2" key="1">
    <citation type="journal article" date="2017" name="J. Phycol.">
        <title>Analysis of chloroplast genomes and a supermatrix inform reclassification of the Rhodomelaceae (Rhodophyta).</title>
        <authorList>
            <person name="Diaz-Tapia P."/>
            <person name="Maggs C.A."/>
            <person name="West J.A."/>
            <person name="Verbruggen H."/>
        </authorList>
    </citation>
    <scope>NUCLEOTIDE SEQUENCE</scope>
    <source>
        <strain evidence="2">PD1676</strain>
    </source>
</reference>
<feature type="transmembrane region" description="Helical" evidence="1">
    <location>
        <begin position="6"/>
        <end position="25"/>
    </location>
</feature>
<geneLocation type="chloroplast" evidence="2"/>
<dbReference type="EMBL" id="MF101452">
    <property type="protein sequence ID" value="ARW68408.1"/>
    <property type="molecule type" value="Genomic_DNA"/>
</dbReference>
<proteinExistence type="predicted"/>
<keyword evidence="2" id="KW-0150">Chloroplast</keyword>
<evidence type="ECO:0000256" key="1">
    <source>
        <dbReference type="SAM" id="Phobius"/>
    </source>
</evidence>
<gene>
    <name evidence="2" type="primary">ycf37</name>
</gene>
<keyword evidence="2" id="KW-0934">Plastid</keyword>
<sequence length="154" mass="19022">MFSFSLFYLYLFIVLLFLCPLFYFVTLELYQIVKFFLYFTLKYKFISKTLLILHHSQYIEIINTSIRKKDWFTCICMLEFYLLHELLNVNIIYKYLAYCYKELLYFDLAEYYYLKILQNYPDQLNILYYLKELYNLSGDKVKSCQIAERIKIII</sequence>
<keyword evidence="1" id="KW-1133">Transmembrane helix</keyword>
<protein>
    <submittedName>
        <fullName evidence="2">Uncharacterized protein</fullName>
    </submittedName>
</protein>